<dbReference type="PROSITE" id="PS51257">
    <property type="entry name" value="PROKAR_LIPOPROTEIN"/>
    <property type="match status" value="1"/>
</dbReference>
<evidence type="ECO:0000256" key="5">
    <source>
        <dbReference type="ARBA" id="ARBA00023237"/>
    </source>
</evidence>
<name>A0AB35C1C1_9GAMM</name>
<keyword evidence="3" id="KW-0472">Membrane</keyword>
<dbReference type="NCBIfam" id="NF047847">
    <property type="entry name" value="SS_mature_LptM"/>
    <property type="match status" value="1"/>
</dbReference>
<sequence>MKKILCVVGLSLFLYACGQKGPLYLPDQHSTEQQSSSER</sequence>
<comment type="subcellular location">
    <subcellularLocation>
        <location evidence="1">Cell outer membrane</location>
        <topology evidence="1">Lipid-anchor</topology>
    </subcellularLocation>
</comment>
<organism evidence="7 8">
    <name type="scientific">Wohlfahrtiimonas chitiniclastica</name>
    <dbReference type="NCBI Taxonomy" id="400946"/>
    <lineage>
        <taxon>Bacteria</taxon>
        <taxon>Pseudomonadati</taxon>
        <taxon>Pseudomonadota</taxon>
        <taxon>Gammaproteobacteria</taxon>
        <taxon>Cardiobacteriales</taxon>
        <taxon>Ignatzschineriaceae</taxon>
        <taxon>Wohlfahrtiimonas</taxon>
    </lineage>
</organism>
<dbReference type="AlphaFoldDB" id="A0AB35C1C1"/>
<evidence type="ECO:0000256" key="3">
    <source>
        <dbReference type="ARBA" id="ARBA00023136"/>
    </source>
</evidence>
<keyword evidence="6 7" id="KW-0449">Lipoprotein</keyword>
<keyword evidence="2" id="KW-0732">Signal</keyword>
<keyword evidence="5" id="KW-0998">Cell outer membrane</keyword>
<protein>
    <submittedName>
        <fullName evidence="7">Lipoprotein</fullName>
    </submittedName>
</protein>
<accession>A0AB35C1C1</accession>
<keyword evidence="4" id="KW-0564">Palmitate</keyword>
<comment type="caution">
    <text evidence="7">The sequence shown here is derived from an EMBL/GenBank/DDBJ whole genome shotgun (WGS) entry which is preliminary data.</text>
</comment>
<evidence type="ECO:0000256" key="6">
    <source>
        <dbReference type="ARBA" id="ARBA00023288"/>
    </source>
</evidence>
<dbReference type="EMBL" id="JAGIBU010000012">
    <property type="protein sequence ID" value="MBS7825397.1"/>
    <property type="molecule type" value="Genomic_DNA"/>
</dbReference>
<proteinExistence type="predicted"/>
<reference evidence="7" key="1">
    <citation type="submission" date="2021-03" db="EMBL/GenBank/DDBJ databases">
        <title>Identification and antibiotic profiling of Wohlfahrtiimonas chitiniclastica, an underestimated human pathogen.</title>
        <authorList>
            <person name="Kopf A."/>
            <person name="Bunk B."/>
            <person name="Coldewey S."/>
            <person name="Gunzer F."/>
            <person name="Riedel T."/>
            <person name="Schroettner P."/>
        </authorList>
    </citation>
    <scope>NUCLEOTIDE SEQUENCE</scope>
    <source>
        <strain evidence="7">DSM 100917</strain>
    </source>
</reference>
<evidence type="ECO:0000313" key="8">
    <source>
        <dbReference type="Proteomes" id="UP000680020"/>
    </source>
</evidence>
<evidence type="ECO:0000313" key="7">
    <source>
        <dbReference type="EMBL" id="MBS7825397.1"/>
    </source>
</evidence>
<evidence type="ECO:0000256" key="2">
    <source>
        <dbReference type="ARBA" id="ARBA00022729"/>
    </source>
</evidence>
<dbReference type="Pfam" id="PF13627">
    <property type="entry name" value="LptM_cons"/>
    <property type="match status" value="1"/>
</dbReference>
<evidence type="ECO:0000256" key="1">
    <source>
        <dbReference type="ARBA" id="ARBA00004459"/>
    </source>
</evidence>
<dbReference type="RefSeq" id="WP_082825165.1">
    <property type="nucleotide sequence ID" value="NZ_CP115969.1"/>
</dbReference>
<dbReference type="GO" id="GO:0009279">
    <property type="term" value="C:cell outer membrane"/>
    <property type="evidence" value="ECO:0007669"/>
    <property type="project" value="UniProtKB-SubCell"/>
</dbReference>
<dbReference type="InterPro" id="IPR032831">
    <property type="entry name" value="LptM_cons"/>
</dbReference>
<dbReference type="Proteomes" id="UP000680020">
    <property type="component" value="Unassembled WGS sequence"/>
</dbReference>
<gene>
    <name evidence="7" type="ORF">J7561_09330</name>
</gene>
<evidence type="ECO:0000256" key="4">
    <source>
        <dbReference type="ARBA" id="ARBA00023139"/>
    </source>
</evidence>